<organism evidence="2 3">
    <name type="scientific">Streptomyces lavendulae subsp. lavendulae</name>
    <dbReference type="NCBI Taxonomy" id="58340"/>
    <lineage>
        <taxon>Bacteria</taxon>
        <taxon>Bacillati</taxon>
        <taxon>Actinomycetota</taxon>
        <taxon>Actinomycetes</taxon>
        <taxon>Kitasatosporales</taxon>
        <taxon>Streptomycetaceae</taxon>
        <taxon>Streptomyces</taxon>
    </lineage>
</organism>
<evidence type="ECO:0000259" key="1">
    <source>
        <dbReference type="Pfam" id="PF21831"/>
    </source>
</evidence>
<evidence type="ECO:0000313" key="3">
    <source>
        <dbReference type="Proteomes" id="UP000231791"/>
    </source>
</evidence>
<keyword evidence="3" id="KW-1185">Reference proteome</keyword>
<dbReference type="EMBL" id="CP024985">
    <property type="protein sequence ID" value="ATZ27025.1"/>
    <property type="molecule type" value="Genomic_DNA"/>
</dbReference>
<gene>
    <name evidence="2" type="ORF">SLAV_26165</name>
</gene>
<sequence>MSMSMSVPSGTVSPMLAIRVQTEPGPSHERPALRLLSELVGRLGGAGDRFLVLERIPSDPDVYFQVWYDGGDDYQVEHRSGAPELHFQAYVASADEVVELMARWARREDGWDHGPAWERLDFPADEPAPPLPPEVERELEEAVRSWLRAGYADRAALTERAEEHLVDGDVRPVSREQAGQLVVRLWRERVAEQADWAGETDPERIARAFAALDDAGITAREDFTCCRGCGLAEIRGEGRPDARGFVFFHTQCTQGAADGGDLYLLYGGFATGDDAADEARTAAVGHEVTAALDAVGLTWAWDGSAHDAIRVTGLDWRKRLTG</sequence>
<reference evidence="2 3" key="1">
    <citation type="submission" date="2017-11" db="EMBL/GenBank/DDBJ databases">
        <title>Complete genome sequence of Streptomyces lavendulae subsp. lavendulae CCM 3239 (formerly 'Streptomyces aureofaciens CCM 3239'), the producer of the angucycline-type antibiotic auricin.</title>
        <authorList>
            <person name="Busche T."/>
            <person name="Novakova R."/>
            <person name="Al'Dilaimi A."/>
            <person name="Homerova D."/>
            <person name="Feckova L."/>
            <person name="Rezuchova B."/>
            <person name="Mingyar E."/>
            <person name="Csolleiova D."/>
            <person name="Bekeova C."/>
            <person name="Winkler A."/>
            <person name="Sevcikova B."/>
            <person name="Kalinowski J."/>
            <person name="Kormanec J."/>
            <person name="Ruckert C."/>
        </authorList>
    </citation>
    <scope>NUCLEOTIDE SEQUENCE [LARGE SCALE GENOMIC DNA]</scope>
    <source>
        <strain evidence="2 3">CCM 3239</strain>
    </source>
</reference>
<dbReference type="KEGG" id="slx:SLAV_26165"/>
<protein>
    <recommendedName>
        <fullName evidence="1">DUF6891 domain-containing protein</fullName>
    </recommendedName>
</protein>
<proteinExistence type="predicted"/>
<dbReference type="Pfam" id="PF21831">
    <property type="entry name" value="DUF6891"/>
    <property type="match status" value="1"/>
</dbReference>
<name>A0A2K8PN55_STRLA</name>
<dbReference type="Proteomes" id="UP000231791">
    <property type="component" value="Chromosome"/>
</dbReference>
<accession>A0A2K8PN55</accession>
<dbReference type="InterPro" id="IPR054186">
    <property type="entry name" value="DUF6891"/>
</dbReference>
<dbReference type="AlphaFoldDB" id="A0A2K8PN55"/>
<feature type="domain" description="DUF6891" evidence="1">
    <location>
        <begin position="134"/>
        <end position="320"/>
    </location>
</feature>
<evidence type="ECO:0000313" key="2">
    <source>
        <dbReference type="EMBL" id="ATZ27025.1"/>
    </source>
</evidence>